<dbReference type="InterPro" id="IPR051331">
    <property type="entry name" value="Chorismate_mutase-related"/>
</dbReference>
<dbReference type="GO" id="GO:0004106">
    <property type="term" value="F:chorismate mutase activity"/>
    <property type="evidence" value="ECO:0007669"/>
    <property type="project" value="UniProtKB-EC"/>
</dbReference>
<evidence type="ECO:0000256" key="1">
    <source>
        <dbReference type="ARBA" id="ARBA00012404"/>
    </source>
</evidence>
<evidence type="ECO:0000313" key="4">
    <source>
        <dbReference type="EMBL" id="OZI76207.1"/>
    </source>
</evidence>
<dbReference type="GO" id="GO:0046417">
    <property type="term" value="P:chorismate metabolic process"/>
    <property type="evidence" value="ECO:0007669"/>
    <property type="project" value="InterPro"/>
</dbReference>
<feature type="domain" description="Chorismate mutase" evidence="3">
    <location>
        <begin position="8"/>
        <end position="99"/>
    </location>
</feature>
<evidence type="ECO:0000313" key="5">
    <source>
        <dbReference type="Proteomes" id="UP000215633"/>
    </source>
</evidence>
<evidence type="ECO:0000256" key="2">
    <source>
        <dbReference type="ARBA" id="ARBA00023235"/>
    </source>
</evidence>
<evidence type="ECO:0000259" key="3">
    <source>
        <dbReference type="PROSITE" id="PS51168"/>
    </source>
</evidence>
<dbReference type="SUPFAM" id="SSF48600">
    <property type="entry name" value="Chorismate mutase II"/>
    <property type="match status" value="1"/>
</dbReference>
<dbReference type="GO" id="GO:0009697">
    <property type="term" value="P:salicylic acid biosynthetic process"/>
    <property type="evidence" value="ECO:0007669"/>
    <property type="project" value="TreeGrafter"/>
</dbReference>
<dbReference type="InterPro" id="IPR002701">
    <property type="entry name" value="CM_II_prokaryot"/>
</dbReference>
<dbReference type="Proteomes" id="UP000215633">
    <property type="component" value="Unassembled WGS sequence"/>
</dbReference>
<proteinExistence type="predicted"/>
<dbReference type="PROSITE" id="PS51168">
    <property type="entry name" value="CHORISMATE_MUT_2"/>
    <property type="match status" value="1"/>
</dbReference>
<dbReference type="PANTHER" id="PTHR38041">
    <property type="entry name" value="CHORISMATE MUTASE"/>
    <property type="match status" value="1"/>
</dbReference>
<dbReference type="EMBL" id="NEVT01000006">
    <property type="protein sequence ID" value="OZI76207.1"/>
    <property type="molecule type" value="Genomic_DNA"/>
</dbReference>
<organism evidence="4 5">
    <name type="scientific">Bordetella genomosp. 2</name>
    <dbReference type="NCBI Taxonomy" id="1983456"/>
    <lineage>
        <taxon>Bacteria</taxon>
        <taxon>Pseudomonadati</taxon>
        <taxon>Pseudomonadota</taxon>
        <taxon>Betaproteobacteria</taxon>
        <taxon>Burkholderiales</taxon>
        <taxon>Alcaligenaceae</taxon>
        <taxon>Bordetella</taxon>
    </lineage>
</organism>
<keyword evidence="2" id="KW-0413">Isomerase</keyword>
<dbReference type="Gene3D" id="1.20.59.10">
    <property type="entry name" value="Chorismate mutase"/>
    <property type="match status" value="1"/>
</dbReference>
<dbReference type="SMART" id="SM00830">
    <property type="entry name" value="CM_2"/>
    <property type="match status" value="1"/>
</dbReference>
<comment type="caution">
    <text evidence="4">The sequence shown here is derived from an EMBL/GenBank/DDBJ whole genome shotgun (WGS) entry which is preliminary data.</text>
</comment>
<keyword evidence="5" id="KW-1185">Reference proteome</keyword>
<accession>A0A261VQT6</accession>
<dbReference type="EC" id="5.4.99.5" evidence="1"/>
<protein>
    <recommendedName>
        <fullName evidence="1">chorismate mutase</fullName>
        <ecNumber evidence="1">5.4.99.5</ecNumber>
    </recommendedName>
</protein>
<name>A0A261VQT6_9BORD</name>
<sequence length="104" mass="11734">MIAMTGSDASEPDLQALRAEIDEIDQQIMLLLGVRFRCTDMLDDLKQAHGLESGDPRRVEQQLARIRELAVDAGVPPELAATILRAVIDTVLEQHRQRRERPYS</sequence>
<gene>
    <name evidence="4" type="ORF">CAL24_13655</name>
</gene>
<dbReference type="PANTHER" id="PTHR38041:SF1">
    <property type="entry name" value="CHORISMATE MUTASE"/>
    <property type="match status" value="1"/>
</dbReference>
<dbReference type="InterPro" id="IPR036263">
    <property type="entry name" value="Chorismate_II_sf"/>
</dbReference>
<reference evidence="5" key="1">
    <citation type="submission" date="2017-05" db="EMBL/GenBank/DDBJ databases">
        <title>Complete and WGS of Bordetella genogroups.</title>
        <authorList>
            <person name="Spilker T."/>
            <person name="Lipuma J."/>
        </authorList>
    </citation>
    <scope>NUCLEOTIDE SEQUENCE [LARGE SCALE GENOMIC DNA]</scope>
    <source>
        <strain evidence="5">AU8256</strain>
    </source>
</reference>
<dbReference type="InterPro" id="IPR036979">
    <property type="entry name" value="CM_dom_sf"/>
</dbReference>
<dbReference type="Pfam" id="PF01817">
    <property type="entry name" value="CM_2"/>
    <property type="match status" value="1"/>
</dbReference>
<dbReference type="AlphaFoldDB" id="A0A261VQT6"/>